<name>A0A1Q8ECV3_STRAI</name>
<dbReference type="PROSITE" id="PS50943">
    <property type="entry name" value="HTH_CROC1"/>
    <property type="match status" value="1"/>
</dbReference>
<evidence type="ECO:0000313" key="5">
    <source>
        <dbReference type="Proteomes" id="UP000255213"/>
    </source>
</evidence>
<dbReference type="Pfam" id="PF13443">
    <property type="entry name" value="HTH_26"/>
    <property type="match status" value="1"/>
</dbReference>
<accession>A0A1Q8ECV3</accession>
<reference evidence="2" key="1">
    <citation type="submission" date="2016-12" db="EMBL/GenBank/DDBJ databases">
        <authorList>
            <person name="Song W.-J."/>
            <person name="Kurnit D.M."/>
        </authorList>
    </citation>
    <scope>NUCLEOTIDE SEQUENCE [LARGE SCALE GENOMIC DNA]</scope>
    <source>
        <strain evidence="2">ATCC 51725</strain>
    </source>
</reference>
<proteinExistence type="predicted"/>
<dbReference type="OrthoDB" id="2899891at2"/>
<dbReference type="Gene3D" id="1.10.260.40">
    <property type="entry name" value="lambda repressor-like DNA-binding domains"/>
    <property type="match status" value="1"/>
</dbReference>
<organism evidence="2 4">
    <name type="scientific">Streptococcus acidominimus</name>
    <dbReference type="NCBI Taxonomy" id="1326"/>
    <lineage>
        <taxon>Bacteria</taxon>
        <taxon>Bacillati</taxon>
        <taxon>Bacillota</taxon>
        <taxon>Bacilli</taxon>
        <taxon>Lactobacillales</taxon>
        <taxon>Streptococcaceae</taxon>
        <taxon>Streptococcus</taxon>
    </lineage>
</organism>
<dbReference type="GO" id="GO:0003677">
    <property type="term" value="F:DNA binding"/>
    <property type="evidence" value="ECO:0007669"/>
    <property type="project" value="InterPro"/>
</dbReference>
<dbReference type="EMBL" id="MSJL01000025">
    <property type="protein sequence ID" value="OLF49628.1"/>
    <property type="molecule type" value="Genomic_DNA"/>
</dbReference>
<dbReference type="CDD" id="cd00093">
    <property type="entry name" value="HTH_XRE"/>
    <property type="match status" value="1"/>
</dbReference>
<reference evidence="3 5" key="3">
    <citation type="submission" date="2018-06" db="EMBL/GenBank/DDBJ databases">
        <authorList>
            <consortium name="Pathogen Informatics"/>
            <person name="Doyle S."/>
        </authorList>
    </citation>
    <scope>NUCLEOTIDE SEQUENCE [LARGE SCALE GENOMIC DNA]</scope>
    <source>
        <strain evidence="3 5">NCTC12957</strain>
    </source>
</reference>
<keyword evidence="4" id="KW-1185">Reference proteome</keyword>
<dbReference type="InterPro" id="IPR001387">
    <property type="entry name" value="Cro/C1-type_HTH"/>
</dbReference>
<reference evidence="4" key="2">
    <citation type="submission" date="2016-12" db="EMBL/GenBank/DDBJ databases">
        <authorList>
            <person name="Gulvik C.A."/>
        </authorList>
    </citation>
    <scope>NUCLEOTIDE SEQUENCE [LARGE SCALE GENOMIC DNA]</scope>
    <source>
        <strain evidence="4">ATCC 51725</strain>
    </source>
</reference>
<dbReference type="InterPro" id="IPR010982">
    <property type="entry name" value="Lambda_DNA-bd_dom_sf"/>
</dbReference>
<dbReference type="RefSeq" id="WP_075099386.1">
    <property type="nucleotide sequence ID" value="NZ_MSJL01000025.1"/>
</dbReference>
<protein>
    <submittedName>
        <fullName evidence="3">Cro/CI family transcriptional regulator</fullName>
    </submittedName>
</protein>
<sequence>MIKNNLKKLLAERSIKVLHLSNETGIARSTINKIANNSTDKISMEVVNILCNALKVTPNEFFSYIPYDFSFNYFQLTEEEFETTEVVRNTTEQVVSNEIYNLSKCFINVNKYGKELHTIELTGVETLGYNLIKNDGTSLDDKCIKLELFFPNGDLLAKEIFESINIEFRTSISQQIQAYLLDNNDYFEKNFKLDINFPL</sequence>
<evidence type="ECO:0000313" key="2">
    <source>
        <dbReference type="EMBL" id="OLF49628.1"/>
    </source>
</evidence>
<evidence type="ECO:0000313" key="4">
    <source>
        <dbReference type="Proteomes" id="UP000186437"/>
    </source>
</evidence>
<dbReference type="Proteomes" id="UP000186437">
    <property type="component" value="Unassembled WGS sequence"/>
</dbReference>
<dbReference type="Proteomes" id="UP000255213">
    <property type="component" value="Unassembled WGS sequence"/>
</dbReference>
<dbReference type="SMART" id="SM00530">
    <property type="entry name" value="HTH_XRE"/>
    <property type="match status" value="1"/>
</dbReference>
<evidence type="ECO:0000259" key="1">
    <source>
        <dbReference type="PROSITE" id="PS50943"/>
    </source>
</evidence>
<dbReference type="SUPFAM" id="SSF47413">
    <property type="entry name" value="lambda repressor-like DNA-binding domains"/>
    <property type="match status" value="1"/>
</dbReference>
<feature type="domain" description="HTH cro/C1-type" evidence="1">
    <location>
        <begin position="6"/>
        <end position="61"/>
    </location>
</feature>
<gene>
    <name evidence="2" type="ORF">BU200_06390</name>
    <name evidence="3" type="ORF">NCTC12957_01821</name>
</gene>
<dbReference type="EMBL" id="UHEN01000001">
    <property type="protein sequence ID" value="SUN08231.1"/>
    <property type="molecule type" value="Genomic_DNA"/>
</dbReference>
<evidence type="ECO:0000313" key="3">
    <source>
        <dbReference type="EMBL" id="SUN08231.1"/>
    </source>
</evidence>
<dbReference type="AlphaFoldDB" id="A0A1Q8ECV3"/>